<dbReference type="InterPro" id="IPR035906">
    <property type="entry name" value="MetI-like_sf"/>
</dbReference>
<evidence type="ECO:0000259" key="8">
    <source>
        <dbReference type="PROSITE" id="PS50928"/>
    </source>
</evidence>
<organism evidence="9 10">
    <name type="scientific">Ketogulonicigenium robustum</name>
    <dbReference type="NCBI Taxonomy" id="92947"/>
    <lineage>
        <taxon>Bacteria</taxon>
        <taxon>Pseudomonadati</taxon>
        <taxon>Pseudomonadota</taxon>
        <taxon>Alphaproteobacteria</taxon>
        <taxon>Rhodobacterales</taxon>
        <taxon>Roseobacteraceae</taxon>
        <taxon>Ketogulonicigenium</taxon>
    </lineage>
</organism>
<evidence type="ECO:0000256" key="4">
    <source>
        <dbReference type="ARBA" id="ARBA00022692"/>
    </source>
</evidence>
<dbReference type="GO" id="GO:0055085">
    <property type="term" value="P:transmembrane transport"/>
    <property type="evidence" value="ECO:0007669"/>
    <property type="project" value="InterPro"/>
</dbReference>
<feature type="transmembrane region" description="Helical" evidence="7">
    <location>
        <begin position="200"/>
        <end position="225"/>
    </location>
</feature>
<dbReference type="SUPFAM" id="SSF161098">
    <property type="entry name" value="MetI-like"/>
    <property type="match status" value="1"/>
</dbReference>
<keyword evidence="9" id="KW-0762">Sugar transport</keyword>
<sequence length="296" mass="32556">MSRGKWRLRAAQLALSPTWLTVVLVYLGTMAWTVTLSFTNSRLLPNWDFVGLAQYARLFGTAKWTLALQNLVVFGVLYVAGCLVLGFLLAAALDRRVRFESAFRTLFLYPYAMSFVVTGLIWQWLMNPTLGLQPTVQDWGWAGFRFDWVTSRTMALYAVVLAGIWQGAGLVMVLALAGMRGIDAEQWRAARIDGIPVWRVYLSIILPQLGPALAAAATLLSMGVIKTYDLVIALTKGGPGSATEVPAKFIMDNMFQRQNLGLATAAAVVLLLSVIAIVVPFRYAAYIMAKRRAGAL</sequence>
<dbReference type="RefSeq" id="WP_085787519.1">
    <property type="nucleotide sequence ID" value="NZ_CP019938.1"/>
</dbReference>
<evidence type="ECO:0000256" key="2">
    <source>
        <dbReference type="ARBA" id="ARBA00022448"/>
    </source>
</evidence>
<comment type="subcellular location">
    <subcellularLocation>
        <location evidence="1 7">Cell membrane</location>
        <topology evidence="1 7">Multi-pass membrane protein</topology>
    </subcellularLocation>
</comment>
<reference evidence="9 10" key="1">
    <citation type="submission" date="2017-02" db="EMBL/GenBank/DDBJ databases">
        <title>Ketogulonicigenium robustum SPU B003 Genome sequencing and assembly.</title>
        <authorList>
            <person name="Li Y."/>
            <person name="Liu L."/>
            <person name="Wang C."/>
            <person name="Zhang M."/>
            <person name="Zhang T."/>
            <person name="Zhang Y."/>
        </authorList>
    </citation>
    <scope>NUCLEOTIDE SEQUENCE [LARGE SCALE GENOMIC DNA]</scope>
    <source>
        <strain evidence="9 10">SPU_B003</strain>
        <plasmid evidence="9 10">unnamed1</plasmid>
    </source>
</reference>
<name>A0A1W6P360_9RHOB</name>
<accession>A0A1W6P360</accession>
<dbReference type="GO" id="GO:0005886">
    <property type="term" value="C:plasma membrane"/>
    <property type="evidence" value="ECO:0007669"/>
    <property type="project" value="UniProtKB-SubCell"/>
</dbReference>
<comment type="similarity">
    <text evidence="7">Belongs to the binding-protein-dependent transport system permease family.</text>
</comment>
<dbReference type="CDD" id="cd06261">
    <property type="entry name" value="TM_PBP2"/>
    <property type="match status" value="1"/>
</dbReference>
<evidence type="ECO:0000256" key="5">
    <source>
        <dbReference type="ARBA" id="ARBA00022989"/>
    </source>
</evidence>
<evidence type="ECO:0000256" key="3">
    <source>
        <dbReference type="ARBA" id="ARBA00022475"/>
    </source>
</evidence>
<dbReference type="OrthoDB" id="9801818at2"/>
<evidence type="ECO:0000313" key="10">
    <source>
        <dbReference type="Proteomes" id="UP000242447"/>
    </source>
</evidence>
<dbReference type="PANTHER" id="PTHR30193:SF42">
    <property type="entry name" value="ABC TRANSPORTER PERMEASE PROTEIN"/>
    <property type="match status" value="1"/>
</dbReference>
<dbReference type="AlphaFoldDB" id="A0A1W6P360"/>
<evidence type="ECO:0000313" key="9">
    <source>
        <dbReference type="EMBL" id="ARO15942.1"/>
    </source>
</evidence>
<keyword evidence="10" id="KW-1185">Reference proteome</keyword>
<proteinExistence type="inferred from homology"/>
<dbReference type="PANTHER" id="PTHR30193">
    <property type="entry name" value="ABC TRANSPORTER PERMEASE PROTEIN"/>
    <property type="match status" value="1"/>
</dbReference>
<keyword evidence="6 7" id="KW-0472">Membrane</keyword>
<dbReference type="Gene3D" id="1.10.3720.10">
    <property type="entry name" value="MetI-like"/>
    <property type="match status" value="1"/>
</dbReference>
<keyword evidence="3" id="KW-1003">Cell membrane</keyword>
<geneLocation type="plasmid" evidence="9">
    <name>unnamed1</name>
</geneLocation>
<keyword evidence="4 7" id="KW-0812">Transmembrane</keyword>
<dbReference type="EMBL" id="CP019938">
    <property type="protein sequence ID" value="ARO15942.1"/>
    <property type="molecule type" value="Genomic_DNA"/>
</dbReference>
<protein>
    <submittedName>
        <fullName evidence="9">Multiple sugar transport system permease protein</fullName>
    </submittedName>
</protein>
<gene>
    <name evidence="9" type="primary">ycjO</name>
    <name evidence="9" type="ORF">BVG79_p1000140</name>
</gene>
<dbReference type="Pfam" id="PF00528">
    <property type="entry name" value="BPD_transp_1"/>
    <property type="match status" value="1"/>
</dbReference>
<keyword evidence="5 7" id="KW-1133">Transmembrane helix</keyword>
<feature type="transmembrane region" description="Helical" evidence="7">
    <location>
        <begin position="12"/>
        <end position="34"/>
    </location>
</feature>
<dbReference type="InterPro" id="IPR051393">
    <property type="entry name" value="ABC_transporter_permease"/>
</dbReference>
<dbReference type="KEGG" id="kro:BVG79_p1000140"/>
<keyword evidence="2 7" id="KW-0813">Transport</keyword>
<feature type="transmembrane region" description="Helical" evidence="7">
    <location>
        <begin position="154"/>
        <end position="179"/>
    </location>
</feature>
<evidence type="ECO:0000256" key="6">
    <source>
        <dbReference type="ARBA" id="ARBA00023136"/>
    </source>
</evidence>
<feature type="domain" description="ABC transmembrane type-1" evidence="8">
    <location>
        <begin position="68"/>
        <end position="281"/>
    </location>
</feature>
<evidence type="ECO:0000256" key="1">
    <source>
        <dbReference type="ARBA" id="ARBA00004651"/>
    </source>
</evidence>
<feature type="transmembrane region" description="Helical" evidence="7">
    <location>
        <begin position="71"/>
        <end position="93"/>
    </location>
</feature>
<evidence type="ECO:0000256" key="7">
    <source>
        <dbReference type="RuleBase" id="RU363032"/>
    </source>
</evidence>
<keyword evidence="9" id="KW-0614">Plasmid</keyword>
<dbReference type="InterPro" id="IPR000515">
    <property type="entry name" value="MetI-like"/>
</dbReference>
<dbReference type="Proteomes" id="UP000242447">
    <property type="component" value="Plasmid unnamed1"/>
</dbReference>
<feature type="transmembrane region" description="Helical" evidence="7">
    <location>
        <begin position="105"/>
        <end position="125"/>
    </location>
</feature>
<feature type="transmembrane region" description="Helical" evidence="7">
    <location>
        <begin position="260"/>
        <end position="283"/>
    </location>
</feature>
<dbReference type="PROSITE" id="PS50928">
    <property type="entry name" value="ABC_TM1"/>
    <property type="match status" value="1"/>
</dbReference>